<feature type="domain" description="FAD-binding PCMH-type" evidence="6">
    <location>
        <begin position="441"/>
        <end position="613"/>
    </location>
</feature>
<gene>
    <name evidence="8" type="ORF">V5O48_017299</name>
</gene>
<dbReference type="Gene3D" id="3.30.465.10">
    <property type="match status" value="1"/>
</dbReference>
<comment type="similarity">
    <text evidence="2">Belongs to the oxygen-dependent FAD-linked oxidoreductase family.</text>
</comment>
<evidence type="ECO:0000313" key="8">
    <source>
        <dbReference type="EMBL" id="KAL0564738.1"/>
    </source>
</evidence>
<evidence type="ECO:0008006" key="10">
    <source>
        <dbReference type="Google" id="ProtNLM"/>
    </source>
</evidence>
<dbReference type="Pfam" id="PF08031">
    <property type="entry name" value="BBE"/>
    <property type="match status" value="1"/>
</dbReference>
<dbReference type="InterPro" id="IPR005123">
    <property type="entry name" value="Oxoglu/Fe-dep_dioxygenase_dom"/>
</dbReference>
<evidence type="ECO:0000256" key="4">
    <source>
        <dbReference type="ARBA" id="ARBA00022827"/>
    </source>
</evidence>
<reference evidence="8 9" key="1">
    <citation type="submission" date="2024-02" db="EMBL/GenBank/DDBJ databases">
        <title>A draft genome for the cacao thread blight pathogen Marasmius crinis-equi.</title>
        <authorList>
            <person name="Cohen S.P."/>
            <person name="Baruah I.K."/>
            <person name="Amoako-Attah I."/>
            <person name="Bukari Y."/>
            <person name="Meinhardt L.W."/>
            <person name="Bailey B.A."/>
        </authorList>
    </citation>
    <scope>NUCLEOTIDE SEQUENCE [LARGE SCALE GENOMIC DNA]</scope>
    <source>
        <strain evidence="8 9">GH-76</strain>
    </source>
</reference>
<dbReference type="Pfam" id="PF01565">
    <property type="entry name" value="FAD_binding_4"/>
    <property type="match status" value="1"/>
</dbReference>
<keyword evidence="4" id="KW-0274">FAD</keyword>
<protein>
    <recommendedName>
        <fullName evidence="10">FAD-binding PCMH-type domain-containing protein</fullName>
    </recommendedName>
</protein>
<dbReference type="InterPro" id="IPR006094">
    <property type="entry name" value="Oxid_FAD_bind_N"/>
</dbReference>
<dbReference type="Pfam" id="PF14226">
    <property type="entry name" value="DIOX_N"/>
    <property type="match status" value="1"/>
</dbReference>
<sequence length="892" mass="99096">MSNRSRNFSSIPVIDFSLSKNPDRREHFVTQLRDALINVGFLYLTNPTAIVEEHVVDEVKDFLPKFFGLPQEEKNKIQMENSPHFMGYNRLGSELTKGKTDLREQFDFATPHLSRWKPGDPEYYNIWGPSQYPSEHILPGFRKTLEMYLDQVWTLVKELIQLTAEALGLPRNAFSRFFDTDDNMQCFGKLVRYPTVDTSDKASQGVGAHFDQGFLTILLQASEHPGLQVQNLAGQWIDVPPIPESFVVNFGRGLEFVTEGIVRATSHRVISPPDSFKTPRYSVPFFQSIDMHARLSDPYYKLEFPEEILRLRDARGKLVDTDAVNFTEFATEPSGKVVLIGRVKSHPNVAEKYYPQLFERYFPQGIPEHFQKRLEVQSVRYQSTPSATMQKTPFFPLIFLLANLSYVLGDLRSDLKNAGITAYLPGDANFKNVSKAYNTRFTFQPAAVSYPKSANDVSQIVKIATANKLPVTTRSGGHSYIANGLGGKAGALVIDMENMKNISVDSVSHVATIETGNRLGNVAKGLNAVGRALPHGTCPYVGIGGHASYGGFGFTSRQWGLTLDNIQAVNMVLANGSIVRATQNANADLFWAARGAAPSFGVVLSFEVTTYDLPKSSLIFSYDWPSLPASNASFALHEFQTYPQRTSLPAELGLSIALGEGGKRNTVDFTIQGGYYGSDGKTGIQKWMDPFLKSMKLSGASLTVQGNGSYIDSVRILAEPDGKLDMKAGDVTDRFYARSIMVPEGQPLTQKACDDFMAYLGDKGFSPPNLDYWFVEADLWGGQNSKINAAPVDSSAFARRDTVMAMQIYASSTSGSSFPANGFTLIDDSTQKLISAMPNNWNYGAYANYIEDRSLDNWQQRYFGTHYARLESIKKAVDSKNLFSFPFSVEVV</sequence>
<evidence type="ECO:0000313" key="9">
    <source>
        <dbReference type="Proteomes" id="UP001465976"/>
    </source>
</evidence>
<dbReference type="PANTHER" id="PTHR42973">
    <property type="entry name" value="BINDING OXIDOREDUCTASE, PUTATIVE (AFU_ORTHOLOGUE AFUA_1G17690)-RELATED"/>
    <property type="match status" value="1"/>
</dbReference>
<dbReference type="InterPro" id="IPR027443">
    <property type="entry name" value="IPNS-like_sf"/>
</dbReference>
<organism evidence="8 9">
    <name type="scientific">Marasmius crinis-equi</name>
    <dbReference type="NCBI Taxonomy" id="585013"/>
    <lineage>
        <taxon>Eukaryota</taxon>
        <taxon>Fungi</taxon>
        <taxon>Dikarya</taxon>
        <taxon>Basidiomycota</taxon>
        <taxon>Agaricomycotina</taxon>
        <taxon>Agaricomycetes</taxon>
        <taxon>Agaricomycetidae</taxon>
        <taxon>Agaricales</taxon>
        <taxon>Marasmiineae</taxon>
        <taxon>Marasmiaceae</taxon>
        <taxon>Marasmius</taxon>
    </lineage>
</organism>
<dbReference type="PROSITE" id="PS51387">
    <property type="entry name" value="FAD_PCMH"/>
    <property type="match status" value="1"/>
</dbReference>
<evidence type="ECO:0000256" key="2">
    <source>
        <dbReference type="ARBA" id="ARBA00005466"/>
    </source>
</evidence>
<name>A0ABR3EPD3_9AGAR</name>
<dbReference type="PANTHER" id="PTHR42973:SF39">
    <property type="entry name" value="FAD-BINDING PCMH-TYPE DOMAIN-CONTAINING PROTEIN"/>
    <property type="match status" value="1"/>
</dbReference>
<dbReference type="InterPro" id="IPR016166">
    <property type="entry name" value="FAD-bd_PCMH"/>
</dbReference>
<dbReference type="InterPro" id="IPR016169">
    <property type="entry name" value="FAD-bd_PCMH_sub2"/>
</dbReference>
<dbReference type="PROSITE" id="PS00862">
    <property type="entry name" value="OX2_COVAL_FAD"/>
    <property type="match status" value="1"/>
</dbReference>
<keyword evidence="9" id="KW-1185">Reference proteome</keyword>
<dbReference type="InterPro" id="IPR050416">
    <property type="entry name" value="FAD-linked_Oxidoreductase"/>
</dbReference>
<evidence type="ECO:0000259" key="7">
    <source>
        <dbReference type="PROSITE" id="PS51471"/>
    </source>
</evidence>
<dbReference type="Pfam" id="PF03171">
    <property type="entry name" value="2OG-FeII_Oxy"/>
    <property type="match status" value="1"/>
</dbReference>
<comment type="caution">
    <text evidence="8">The sequence shown here is derived from an EMBL/GenBank/DDBJ whole genome shotgun (WGS) entry which is preliminary data.</text>
</comment>
<dbReference type="EMBL" id="JBAHYK010002608">
    <property type="protein sequence ID" value="KAL0564738.1"/>
    <property type="molecule type" value="Genomic_DNA"/>
</dbReference>
<evidence type="ECO:0000256" key="3">
    <source>
        <dbReference type="ARBA" id="ARBA00022630"/>
    </source>
</evidence>
<dbReference type="InterPro" id="IPR026992">
    <property type="entry name" value="DIOX_N"/>
</dbReference>
<dbReference type="SUPFAM" id="SSF56176">
    <property type="entry name" value="FAD-binding/transporter-associated domain-like"/>
    <property type="match status" value="1"/>
</dbReference>
<dbReference type="InterPro" id="IPR044861">
    <property type="entry name" value="IPNS-like_FE2OG_OXY"/>
</dbReference>
<feature type="domain" description="Fe2OG dioxygenase" evidence="7">
    <location>
        <begin position="182"/>
        <end position="289"/>
    </location>
</feature>
<dbReference type="SUPFAM" id="SSF51197">
    <property type="entry name" value="Clavaminate synthase-like"/>
    <property type="match status" value="1"/>
</dbReference>
<dbReference type="Proteomes" id="UP001465976">
    <property type="component" value="Unassembled WGS sequence"/>
</dbReference>
<comment type="cofactor">
    <cofactor evidence="1">
        <name>FAD</name>
        <dbReference type="ChEBI" id="CHEBI:57692"/>
    </cofactor>
</comment>
<proteinExistence type="inferred from homology"/>
<evidence type="ECO:0000259" key="6">
    <source>
        <dbReference type="PROSITE" id="PS51387"/>
    </source>
</evidence>
<dbReference type="Gene3D" id="3.40.462.20">
    <property type="match status" value="1"/>
</dbReference>
<dbReference type="InterPro" id="IPR036318">
    <property type="entry name" value="FAD-bd_PCMH-like_sf"/>
</dbReference>
<keyword evidence="5" id="KW-0560">Oxidoreductase</keyword>
<dbReference type="Gene3D" id="2.60.120.330">
    <property type="entry name" value="B-lactam Antibiotic, Isopenicillin N Synthase, Chain"/>
    <property type="match status" value="1"/>
</dbReference>
<dbReference type="InterPro" id="IPR012951">
    <property type="entry name" value="BBE"/>
</dbReference>
<accession>A0ABR3EPD3</accession>
<evidence type="ECO:0000256" key="1">
    <source>
        <dbReference type="ARBA" id="ARBA00001974"/>
    </source>
</evidence>
<dbReference type="PROSITE" id="PS51471">
    <property type="entry name" value="FE2OG_OXY"/>
    <property type="match status" value="1"/>
</dbReference>
<evidence type="ECO:0000256" key="5">
    <source>
        <dbReference type="ARBA" id="ARBA00023002"/>
    </source>
</evidence>
<dbReference type="InterPro" id="IPR006093">
    <property type="entry name" value="Oxy_OxRdtase_FAD_BS"/>
</dbReference>
<keyword evidence="3" id="KW-0285">Flavoprotein</keyword>